<keyword evidence="2" id="KW-0732">Signal</keyword>
<dbReference type="STRING" id="211114.SAMN04489726_6441"/>
<protein>
    <submittedName>
        <fullName evidence="5">N-acetylmuramoyl-L-alanine amidase</fullName>
    </submittedName>
</protein>
<dbReference type="CDD" id="cd06583">
    <property type="entry name" value="PGRP"/>
    <property type="match status" value="1"/>
</dbReference>
<reference evidence="5 6" key="1">
    <citation type="submission" date="2016-10" db="EMBL/GenBank/DDBJ databases">
        <authorList>
            <person name="de Groot N.N."/>
        </authorList>
    </citation>
    <scope>NUCLEOTIDE SEQUENCE [LARGE SCALE GENOMIC DNA]</scope>
    <source>
        <strain evidence="5 6">DSM 44149</strain>
    </source>
</reference>
<dbReference type="InterPro" id="IPR006619">
    <property type="entry name" value="PGRP_domain_met/bac"/>
</dbReference>
<dbReference type="InterPro" id="IPR036505">
    <property type="entry name" value="Amidase/PGRP_sf"/>
</dbReference>
<evidence type="ECO:0000259" key="3">
    <source>
        <dbReference type="SMART" id="SM00644"/>
    </source>
</evidence>
<dbReference type="InterPro" id="IPR015510">
    <property type="entry name" value="PGRP"/>
</dbReference>
<feature type="domain" description="Peptidoglycan recognition protein family" evidence="4">
    <location>
        <begin position="37"/>
        <end position="191"/>
    </location>
</feature>
<dbReference type="OrthoDB" id="514320at2"/>
<name>A0A1H0B2Q8_ALLAB</name>
<dbReference type="GO" id="GO:0009253">
    <property type="term" value="P:peptidoglycan catabolic process"/>
    <property type="evidence" value="ECO:0007669"/>
    <property type="project" value="InterPro"/>
</dbReference>
<gene>
    <name evidence="5" type="ORF">SAMN04489726_6441</name>
</gene>
<feature type="signal peptide" evidence="2">
    <location>
        <begin position="1"/>
        <end position="33"/>
    </location>
</feature>
<feature type="chain" id="PRO_5009246989" evidence="2">
    <location>
        <begin position="34"/>
        <end position="216"/>
    </location>
</feature>
<dbReference type="InterPro" id="IPR002502">
    <property type="entry name" value="Amidase_domain"/>
</dbReference>
<dbReference type="Gene3D" id="3.40.80.10">
    <property type="entry name" value="Peptidoglycan recognition protein-like"/>
    <property type="match status" value="1"/>
</dbReference>
<dbReference type="SUPFAM" id="SSF55846">
    <property type="entry name" value="N-acetylmuramoyl-L-alanine amidase-like"/>
    <property type="match status" value="1"/>
</dbReference>
<feature type="domain" description="N-acetylmuramoyl-L-alanine amidase" evidence="3">
    <location>
        <begin position="49"/>
        <end position="197"/>
    </location>
</feature>
<evidence type="ECO:0000313" key="6">
    <source>
        <dbReference type="Proteomes" id="UP000183376"/>
    </source>
</evidence>
<evidence type="ECO:0000256" key="1">
    <source>
        <dbReference type="ARBA" id="ARBA00007553"/>
    </source>
</evidence>
<keyword evidence="6" id="KW-1185">Reference proteome</keyword>
<dbReference type="PANTHER" id="PTHR11022:SF41">
    <property type="entry name" value="PEPTIDOGLYCAN-RECOGNITION PROTEIN LC-RELATED"/>
    <property type="match status" value="1"/>
</dbReference>
<dbReference type="EMBL" id="LT629701">
    <property type="protein sequence ID" value="SDN39937.1"/>
    <property type="molecule type" value="Genomic_DNA"/>
</dbReference>
<dbReference type="PANTHER" id="PTHR11022">
    <property type="entry name" value="PEPTIDOGLYCAN RECOGNITION PROTEIN"/>
    <property type="match status" value="1"/>
</dbReference>
<dbReference type="Pfam" id="PF01510">
    <property type="entry name" value="Amidase_2"/>
    <property type="match status" value="1"/>
</dbReference>
<dbReference type="RefSeq" id="WP_030427007.1">
    <property type="nucleotide sequence ID" value="NZ_JOEF01000001.1"/>
</dbReference>
<dbReference type="GO" id="GO:0008270">
    <property type="term" value="F:zinc ion binding"/>
    <property type="evidence" value="ECO:0007669"/>
    <property type="project" value="InterPro"/>
</dbReference>
<organism evidence="5 6">
    <name type="scientific">Allokutzneria albata</name>
    <name type="common">Kibdelosporangium albatum</name>
    <dbReference type="NCBI Taxonomy" id="211114"/>
    <lineage>
        <taxon>Bacteria</taxon>
        <taxon>Bacillati</taxon>
        <taxon>Actinomycetota</taxon>
        <taxon>Actinomycetes</taxon>
        <taxon>Pseudonocardiales</taxon>
        <taxon>Pseudonocardiaceae</taxon>
        <taxon>Allokutzneria</taxon>
    </lineage>
</organism>
<dbReference type="GO" id="GO:0008745">
    <property type="term" value="F:N-acetylmuramoyl-L-alanine amidase activity"/>
    <property type="evidence" value="ECO:0007669"/>
    <property type="project" value="InterPro"/>
</dbReference>
<dbReference type="Proteomes" id="UP000183376">
    <property type="component" value="Chromosome I"/>
</dbReference>
<dbReference type="AlphaFoldDB" id="A0A1H0B2Q8"/>
<dbReference type="eggNOG" id="COG3023">
    <property type="taxonomic scope" value="Bacteria"/>
</dbReference>
<proteinExistence type="inferred from homology"/>
<evidence type="ECO:0000259" key="4">
    <source>
        <dbReference type="SMART" id="SM00701"/>
    </source>
</evidence>
<dbReference type="SMART" id="SM00644">
    <property type="entry name" value="Ami_2"/>
    <property type="match status" value="1"/>
</dbReference>
<dbReference type="InterPro" id="IPR006311">
    <property type="entry name" value="TAT_signal"/>
</dbReference>
<dbReference type="SMART" id="SM00701">
    <property type="entry name" value="PGRP"/>
    <property type="match status" value="1"/>
</dbReference>
<comment type="similarity">
    <text evidence="1">Belongs to the N-acetylmuramoyl-L-alanine amidase 2 family.</text>
</comment>
<accession>A0A1H0B2Q8</accession>
<evidence type="ECO:0000256" key="2">
    <source>
        <dbReference type="SAM" id="SignalP"/>
    </source>
</evidence>
<dbReference type="PROSITE" id="PS51318">
    <property type="entry name" value="TAT"/>
    <property type="match status" value="1"/>
</dbReference>
<sequence length="216" mass="23323">MEIELSRRTLLRGVAGASLAVGAGLYTATPALAVPAPAITNCAGWNARPAKSTPQLLDHKPTVLIVHQTETPNSTDYSKAHAYSMARSIQNHHMDSNGWIDSGQQFTISRGGHVLEGRHRSLSALKGGKQHVLGAHVGGHNTTHIGIENEGTYHTVTPPDQLWASLVTMCAYICQQYGIKVANIKGHRDYNATDCPGNKLYSMLPKLRQDVSKLLG</sequence>
<evidence type="ECO:0000313" key="5">
    <source>
        <dbReference type="EMBL" id="SDN39937.1"/>
    </source>
</evidence>